<dbReference type="AlphaFoldDB" id="A0A7K4J3T0"/>
<evidence type="ECO:0000313" key="1">
    <source>
        <dbReference type="EMBL" id="NWH59982.1"/>
    </source>
</evidence>
<dbReference type="PANTHER" id="PTHR24099">
    <property type="entry name" value="E3 UBIQUITIN-PROTEIN LIGASE TRIM36-RELATED"/>
    <property type="match status" value="1"/>
</dbReference>
<dbReference type="Gene3D" id="1.20.5.170">
    <property type="match status" value="1"/>
</dbReference>
<comment type="caution">
    <text evidence="1">The sequence shown here is derived from an EMBL/GenBank/DDBJ whole genome shotgun (WGS) entry which is preliminary data.</text>
</comment>
<reference evidence="1 2" key="1">
    <citation type="submission" date="2019-09" db="EMBL/GenBank/DDBJ databases">
        <title>Bird 10,000 Genomes (B10K) Project - Family phase.</title>
        <authorList>
            <person name="Zhang G."/>
        </authorList>
    </citation>
    <scope>NUCLEOTIDE SEQUENCE [LARGE SCALE GENOMIC DNA]</scope>
    <source>
        <strain evidence="1">B10K-CU-031-07</strain>
        <tissue evidence="1">Muscle</tissue>
    </source>
</reference>
<keyword evidence="2" id="KW-1185">Reference proteome</keyword>
<proteinExistence type="predicted"/>
<protein>
    <submittedName>
        <fullName evidence="1">FSD1L protein</fullName>
    </submittedName>
</protein>
<accession>A0A7K4J3T0</accession>
<gene>
    <name evidence="1" type="primary">Fsd1l_1</name>
    <name evidence="1" type="ORF">GEOCAL_R07801</name>
</gene>
<dbReference type="OrthoDB" id="9927450at2759"/>
<dbReference type="EMBL" id="VWPV01012033">
    <property type="protein sequence ID" value="NWH59982.1"/>
    <property type="molecule type" value="Genomic_DNA"/>
</dbReference>
<organism evidence="1 2">
    <name type="scientific">Geococcyx californianus</name>
    <name type="common">Greater roadrunner</name>
    <name type="synonym">Saurothera californiana</name>
    <dbReference type="NCBI Taxonomy" id="8947"/>
    <lineage>
        <taxon>Eukaryota</taxon>
        <taxon>Metazoa</taxon>
        <taxon>Chordata</taxon>
        <taxon>Craniata</taxon>
        <taxon>Vertebrata</taxon>
        <taxon>Euteleostomi</taxon>
        <taxon>Archelosauria</taxon>
        <taxon>Archosauria</taxon>
        <taxon>Dinosauria</taxon>
        <taxon>Saurischia</taxon>
        <taxon>Theropoda</taxon>
        <taxon>Coelurosauria</taxon>
        <taxon>Aves</taxon>
        <taxon>Neognathae</taxon>
        <taxon>Neoaves</taxon>
        <taxon>Otidimorphae</taxon>
        <taxon>Cuculiformes</taxon>
        <taxon>Neomorphidae</taxon>
        <taxon>Geococcyx</taxon>
    </lineage>
</organism>
<feature type="non-terminal residue" evidence="1">
    <location>
        <position position="76"/>
    </location>
</feature>
<dbReference type="Proteomes" id="UP000531151">
    <property type="component" value="Unassembled WGS sequence"/>
</dbReference>
<dbReference type="InterPro" id="IPR050617">
    <property type="entry name" value="E3_ligase_FN3/SPRY"/>
</dbReference>
<sequence>ETLQRIVSTLANKNDEIHKFMDMLNHTIRNVQANSSNAIIELDEEFDGLYSILDEMRGSMTSSIQQEEAHKVQALQ</sequence>
<evidence type="ECO:0000313" key="2">
    <source>
        <dbReference type="Proteomes" id="UP000531151"/>
    </source>
</evidence>
<dbReference type="PANTHER" id="PTHR24099:SF8">
    <property type="entry name" value="FSD1-LIKE PROTEIN"/>
    <property type="match status" value="1"/>
</dbReference>
<name>A0A7K4J3T0_GEOCA</name>
<feature type="non-terminal residue" evidence="1">
    <location>
        <position position="1"/>
    </location>
</feature>